<feature type="domain" description="Xylose isomerase-like TIM barrel" evidence="1">
    <location>
        <begin position="109"/>
        <end position="268"/>
    </location>
</feature>
<dbReference type="KEGG" id="elut:CKA38_01580"/>
<proteinExistence type="predicted"/>
<organism evidence="2 3">
    <name type="scientific">Ereboglobus luteus</name>
    <dbReference type="NCBI Taxonomy" id="1796921"/>
    <lineage>
        <taxon>Bacteria</taxon>
        <taxon>Pseudomonadati</taxon>
        <taxon>Verrucomicrobiota</taxon>
        <taxon>Opitutia</taxon>
        <taxon>Opitutales</taxon>
        <taxon>Opitutaceae</taxon>
        <taxon>Ereboglobus</taxon>
    </lineage>
</organism>
<dbReference type="EMBL" id="CP023004">
    <property type="protein sequence ID" value="AWI08122.1"/>
    <property type="molecule type" value="Genomic_DNA"/>
</dbReference>
<sequence length="282" mass="32479">MKITFSIYPKFFRPLDRMELAGLIHDCGLDAVNLVIREGYWCEPATMERDVRAFTRFMRGEGIDVRFATVGWTLEEVEKNPDWLRILSENGIAEFRMAYFEPAPGETLPALDEARRVMERMTELCIKNNIRVIYQVHHTKLISTASAAWDLVRGLPPSAVGVELDPGNQSFEGFEEWQKSVSLLGDYLKAYGIKDTKLARDASRFNEPDKGWARDWCSAEEGVVNWHEVTRPLARRRWSGTFVFMPFYHEHDIVLQARVLKREVKYIRNIVAAETAAAGENF</sequence>
<dbReference type="Gene3D" id="3.20.20.150">
    <property type="entry name" value="Divalent-metal-dependent TIM barrel enzymes"/>
    <property type="match status" value="1"/>
</dbReference>
<dbReference type="PANTHER" id="PTHR12110">
    <property type="entry name" value="HYDROXYPYRUVATE ISOMERASE"/>
    <property type="match status" value="1"/>
</dbReference>
<evidence type="ECO:0000313" key="2">
    <source>
        <dbReference type="EMBL" id="AWI08122.1"/>
    </source>
</evidence>
<reference evidence="2 3" key="1">
    <citation type="journal article" date="2018" name="Syst. Appl. Microbiol.">
        <title>Ereboglobus luteus gen. nov. sp. nov. from cockroach guts, and new insights into the oxygen relationship of the genera Opitutus and Didymococcus (Verrucomicrobia: Opitutaceae).</title>
        <authorList>
            <person name="Tegtmeier D."/>
            <person name="Belitz A."/>
            <person name="Radek R."/>
            <person name="Heimerl T."/>
            <person name="Brune A."/>
        </authorList>
    </citation>
    <scope>NUCLEOTIDE SEQUENCE [LARGE SCALE GENOMIC DNA]</scope>
    <source>
        <strain evidence="2 3">Ho45</strain>
    </source>
</reference>
<protein>
    <recommendedName>
        <fullName evidence="1">Xylose isomerase-like TIM barrel domain-containing protein</fullName>
    </recommendedName>
</protein>
<gene>
    <name evidence="2" type="ORF">CKA38_01580</name>
</gene>
<dbReference type="PANTHER" id="PTHR12110:SF41">
    <property type="entry name" value="INOSOSE DEHYDRATASE"/>
    <property type="match status" value="1"/>
</dbReference>
<dbReference type="InterPro" id="IPR013022">
    <property type="entry name" value="Xyl_isomerase-like_TIM-brl"/>
</dbReference>
<name>A0A2U8E0L4_9BACT</name>
<dbReference type="OrthoDB" id="183819at2"/>
<dbReference type="InterPro" id="IPR050312">
    <property type="entry name" value="IolE/XylAMocC-like"/>
</dbReference>
<accession>A0A2U8E0L4</accession>
<dbReference type="Proteomes" id="UP000244896">
    <property type="component" value="Chromosome"/>
</dbReference>
<dbReference type="Pfam" id="PF01261">
    <property type="entry name" value="AP_endonuc_2"/>
    <property type="match status" value="1"/>
</dbReference>
<keyword evidence="3" id="KW-1185">Reference proteome</keyword>
<dbReference type="AlphaFoldDB" id="A0A2U8E0L4"/>
<evidence type="ECO:0000313" key="3">
    <source>
        <dbReference type="Proteomes" id="UP000244896"/>
    </source>
</evidence>
<dbReference type="InterPro" id="IPR036237">
    <property type="entry name" value="Xyl_isomerase-like_sf"/>
</dbReference>
<dbReference type="RefSeq" id="WP_108823929.1">
    <property type="nucleotide sequence ID" value="NZ_CP023004.1"/>
</dbReference>
<evidence type="ECO:0000259" key="1">
    <source>
        <dbReference type="Pfam" id="PF01261"/>
    </source>
</evidence>
<dbReference type="SUPFAM" id="SSF51658">
    <property type="entry name" value="Xylose isomerase-like"/>
    <property type="match status" value="1"/>
</dbReference>